<sequence length="254" mass="28509">MVSWNSMISGCAQNRRVEEAFELFTKMPERNLVSWNSMIAAYCQNEQAQKALELFSQMQMGGWMPDQCTFTSVLSACASTAAMEQGMQTHAKIIGCGLVADVLMGSALVDMYAKCGSIEHARYAFDKMHTRNVVSWTMKEAGYLPETDRVPHDVEEELKESIVFHHSEKLAIAFGLLNIPLGKPVRIIKNLRVCSDCHTAIKFICKIAQRQIVVRDASRFHHFQDGLCSCADYWCCKIALTKSTQTSELHLGSK</sequence>
<dbReference type="PANTHER" id="PTHR47926">
    <property type="entry name" value="PENTATRICOPEPTIDE REPEAT-CONTAINING PROTEIN"/>
    <property type="match status" value="1"/>
</dbReference>
<accession>A0AA38G9A1</accession>
<keyword evidence="6" id="KW-1185">Reference proteome</keyword>
<evidence type="ECO:0000256" key="1">
    <source>
        <dbReference type="ARBA" id="ARBA00006643"/>
    </source>
</evidence>
<dbReference type="Pfam" id="PF13041">
    <property type="entry name" value="PPR_2"/>
    <property type="match status" value="1"/>
</dbReference>
<comment type="similarity">
    <text evidence="1">Belongs to the PPR family. PCMP-H subfamily.</text>
</comment>
<dbReference type="InterPro" id="IPR032867">
    <property type="entry name" value="DYW_dom"/>
</dbReference>
<feature type="domain" description="DYW" evidence="4">
    <location>
        <begin position="142"/>
        <end position="234"/>
    </location>
</feature>
<dbReference type="InterPro" id="IPR046960">
    <property type="entry name" value="PPR_At4g14850-like_plant"/>
</dbReference>
<dbReference type="NCBIfam" id="TIGR00756">
    <property type="entry name" value="PPR"/>
    <property type="match status" value="3"/>
</dbReference>
<dbReference type="InterPro" id="IPR011990">
    <property type="entry name" value="TPR-like_helical_dom_sf"/>
</dbReference>
<feature type="non-terminal residue" evidence="5">
    <location>
        <position position="254"/>
    </location>
</feature>
<keyword evidence="2" id="KW-0677">Repeat</keyword>
<dbReference type="Pfam" id="PF01535">
    <property type="entry name" value="PPR"/>
    <property type="match status" value="1"/>
</dbReference>
<dbReference type="FunFam" id="1.25.40.10:FF:000333">
    <property type="entry name" value="Pentatricopeptide repeat-containing protein"/>
    <property type="match status" value="1"/>
</dbReference>
<feature type="repeat" description="PPR" evidence="3">
    <location>
        <begin position="31"/>
        <end position="65"/>
    </location>
</feature>
<dbReference type="OMA" id="ANDCSHE"/>
<dbReference type="GO" id="GO:0009451">
    <property type="term" value="P:RNA modification"/>
    <property type="evidence" value="ECO:0007669"/>
    <property type="project" value="InterPro"/>
</dbReference>
<proteinExistence type="inferred from homology"/>
<dbReference type="GO" id="GO:0008270">
    <property type="term" value="F:zinc ion binding"/>
    <property type="evidence" value="ECO:0007669"/>
    <property type="project" value="InterPro"/>
</dbReference>
<dbReference type="Pfam" id="PF12854">
    <property type="entry name" value="PPR_1"/>
    <property type="match status" value="1"/>
</dbReference>
<dbReference type="EMBL" id="JAHRHJ020000004">
    <property type="protein sequence ID" value="KAH9319021.1"/>
    <property type="molecule type" value="Genomic_DNA"/>
</dbReference>
<organism evidence="5 6">
    <name type="scientific">Taxus chinensis</name>
    <name type="common">Chinese yew</name>
    <name type="synonym">Taxus wallichiana var. chinensis</name>
    <dbReference type="NCBI Taxonomy" id="29808"/>
    <lineage>
        <taxon>Eukaryota</taxon>
        <taxon>Viridiplantae</taxon>
        <taxon>Streptophyta</taxon>
        <taxon>Embryophyta</taxon>
        <taxon>Tracheophyta</taxon>
        <taxon>Spermatophyta</taxon>
        <taxon>Pinopsida</taxon>
        <taxon>Pinidae</taxon>
        <taxon>Conifers II</taxon>
        <taxon>Cupressales</taxon>
        <taxon>Taxaceae</taxon>
        <taxon>Taxus</taxon>
    </lineage>
</organism>
<dbReference type="GO" id="GO:0003723">
    <property type="term" value="F:RNA binding"/>
    <property type="evidence" value="ECO:0007669"/>
    <property type="project" value="InterPro"/>
</dbReference>
<evidence type="ECO:0000256" key="3">
    <source>
        <dbReference type="PROSITE-ProRule" id="PRU00708"/>
    </source>
</evidence>
<name>A0AA38G9A1_TAXCH</name>
<dbReference type="Pfam" id="PF14432">
    <property type="entry name" value="DYW_deaminase"/>
    <property type="match status" value="1"/>
</dbReference>
<evidence type="ECO:0000256" key="2">
    <source>
        <dbReference type="ARBA" id="ARBA00022737"/>
    </source>
</evidence>
<evidence type="ECO:0000313" key="6">
    <source>
        <dbReference type="Proteomes" id="UP000824469"/>
    </source>
</evidence>
<dbReference type="PROSITE" id="PS51375">
    <property type="entry name" value="PPR"/>
    <property type="match status" value="2"/>
</dbReference>
<dbReference type="Proteomes" id="UP000824469">
    <property type="component" value="Unassembled WGS sequence"/>
</dbReference>
<reference evidence="5 6" key="1">
    <citation type="journal article" date="2021" name="Nat. Plants">
        <title>The Taxus genome provides insights into paclitaxel biosynthesis.</title>
        <authorList>
            <person name="Xiong X."/>
            <person name="Gou J."/>
            <person name="Liao Q."/>
            <person name="Li Y."/>
            <person name="Zhou Q."/>
            <person name="Bi G."/>
            <person name="Li C."/>
            <person name="Du R."/>
            <person name="Wang X."/>
            <person name="Sun T."/>
            <person name="Guo L."/>
            <person name="Liang H."/>
            <person name="Lu P."/>
            <person name="Wu Y."/>
            <person name="Zhang Z."/>
            <person name="Ro D.K."/>
            <person name="Shang Y."/>
            <person name="Huang S."/>
            <person name="Yan J."/>
        </authorList>
    </citation>
    <scope>NUCLEOTIDE SEQUENCE [LARGE SCALE GENOMIC DNA]</scope>
    <source>
        <strain evidence="5">Ta-2019</strain>
    </source>
</reference>
<protein>
    <recommendedName>
        <fullName evidence="4">DYW domain-containing protein</fullName>
    </recommendedName>
</protein>
<dbReference type="InterPro" id="IPR002885">
    <property type="entry name" value="PPR_rpt"/>
</dbReference>
<dbReference type="Gene3D" id="1.25.40.10">
    <property type="entry name" value="Tetratricopeptide repeat domain"/>
    <property type="match status" value="1"/>
</dbReference>
<evidence type="ECO:0000259" key="4">
    <source>
        <dbReference type="Pfam" id="PF14432"/>
    </source>
</evidence>
<comment type="caution">
    <text evidence="5">The sequence shown here is derived from an EMBL/GenBank/DDBJ whole genome shotgun (WGS) entry which is preliminary data.</text>
</comment>
<gene>
    <name evidence="5" type="ORF">KI387_020790</name>
</gene>
<evidence type="ECO:0000313" key="5">
    <source>
        <dbReference type="EMBL" id="KAH9319021.1"/>
    </source>
</evidence>
<dbReference type="AlphaFoldDB" id="A0AA38G9A1"/>
<feature type="repeat" description="PPR" evidence="3">
    <location>
        <begin position="1"/>
        <end position="30"/>
    </location>
</feature>